<dbReference type="SUPFAM" id="SSF51735">
    <property type="entry name" value="NAD(P)-binding Rossmann-fold domains"/>
    <property type="match status" value="1"/>
</dbReference>
<keyword evidence="4" id="KW-0560">Oxidoreductase</keyword>
<sequence>MKAIAVLPGKANSVHLRDIPAPKLGDQPHPHVCKIPEGRAVLVKTLQIGVDATDREINEALYGNAPPGGEHLVIGHESFGQVLEVGSKVTEVKPGDYVSCTVRRPGGSLYDVIGRNDITGEEVYYERGINLCHGYLTESFVDDVEYIVKVPKELRHLGVLAEPASVCAKAIEQAYLAQTRLQVWMPRRAFVLGAGQIGLLATMMLRLRGLEVYTLATRPGPHRKSEITEAYGATYVSSKQTSMADLAKQVGKPDLIFEATGNAEICFRAMEVLGINGALIWTSITGGKHDVSVDGAKINLEWVLGNKLLVSSVNGNRRHFELGIQALSHGELTYPGVTSRILTHPVAGLDKYQEMMKLLEEKEALKVFVNVAG</sequence>
<comment type="cofactor">
    <cofactor evidence="1">
        <name>Zn(2+)</name>
        <dbReference type="ChEBI" id="CHEBI:29105"/>
    </cofactor>
</comment>
<dbReference type="InterPro" id="IPR036291">
    <property type="entry name" value="NAD(P)-bd_dom_sf"/>
</dbReference>
<dbReference type="RefSeq" id="WP_088255447.1">
    <property type="nucleotide sequence ID" value="NZ_NIDE01000005.1"/>
</dbReference>
<proteinExistence type="predicted"/>
<dbReference type="Pfam" id="PF16912">
    <property type="entry name" value="Glu_dehyd_C"/>
    <property type="match status" value="1"/>
</dbReference>
<dbReference type="InterPro" id="IPR031640">
    <property type="entry name" value="Glu_dehyd_C"/>
</dbReference>
<evidence type="ECO:0000256" key="1">
    <source>
        <dbReference type="ARBA" id="ARBA00001947"/>
    </source>
</evidence>
<evidence type="ECO:0000259" key="5">
    <source>
        <dbReference type="Pfam" id="PF08240"/>
    </source>
</evidence>
<dbReference type="SUPFAM" id="SSF50129">
    <property type="entry name" value="GroES-like"/>
    <property type="match status" value="1"/>
</dbReference>
<evidence type="ECO:0000256" key="3">
    <source>
        <dbReference type="ARBA" id="ARBA00022833"/>
    </source>
</evidence>
<dbReference type="Proteomes" id="UP000214646">
    <property type="component" value="Unassembled WGS sequence"/>
</dbReference>
<dbReference type="EMBL" id="NIDE01000005">
    <property type="protein sequence ID" value="OWK42259.1"/>
    <property type="molecule type" value="Genomic_DNA"/>
</dbReference>
<keyword evidence="3" id="KW-0862">Zinc</keyword>
<dbReference type="InterPro" id="IPR002328">
    <property type="entry name" value="ADH_Zn_CS"/>
</dbReference>
<dbReference type="GO" id="GO:0016491">
    <property type="term" value="F:oxidoreductase activity"/>
    <property type="evidence" value="ECO:0007669"/>
    <property type="project" value="UniProtKB-KW"/>
</dbReference>
<dbReference type="PROSITE" id="PS00059">
    <property type="entry name" value="ADH_ZINC"/>
    <property type="match status" value="1"/>
</dbReference>
<dbReference type="GO" id="GO:0008270">
    <property type="term" value="F:zinc ion binding"/>
    <property type="evidence" value="ECO:0007669"/>
    <property type="project" value="InterPro"/>
</dbReference>
<evidence type="ECO:0000313" key="8">
    <source>
        <dbReference type="Proteomes" id="UP000214646"/>
    </source>
</evidence>
<comment type="caution">
    <text evidence="7">The sequence shown here is derived from an EMBL/GenBank/DDBJ whole genome shotgun (WGS) entry which is preliminary data.</text>
</comment>
<dbReference type="InterPro" id="IPR013154">
    <property type="entry name" value="ADH-like_N"/>
</dbReference>
<dbReference type="Pfam" id="PF08240">
    <property type="entry name" value="ADH_N"/>
    <property type="match status" value="1"/>
</dbReference>
<organism evidence="7 8">
    <name type="scientific">Fimbriiglobus ruber</name>
    <dbReference type="NCBI Taxonomy" id="1908690"/>
    <lineage>
        <taxon>Bacteria</taxon>
        <taxon>Pseudomonadati</taxon>
        <taxon>Planctomycetota</taxon>
        <taxon>Planctomycetia</taxon>
        <taxon>Gemmatales</taxon>
        <taxon>Gemmataceae</taxon>
        <taxon>Fimbriiglobus</taxon>
    </lineage>
</organism>
<dbReference type="Gene3D" id="3.90.180.10">
    <property type="entry name" value="Medium-chain alcohol dehydrogenases, catalytic domain"/>
    <property type="match status" value="1"/>
</dbReference>
<dbReference type="InterPro" id="IPR011032">
    <property type="entry name" value="GroES-like_sf"/>
</dbReference>
<dbReference type="PANTHER" id="PTHR43189:SF2">
    <property type="entry name" value="GLUCOSE 1-DEHYDROGENASE"/>
    <property type="match status" value="1"/>
</dbReference>
<dbReference type="Gene3D" id="3.40.50.720">
    <property type="entry name" value="NAD(P)-binding Rossmann-like Domain"/>
    <property type="match status" value="1"/>
</dbReference>
<feature type="domain" description="Alcohol dehydrogenase-like N-terminal" evidence="5">
    <location>
        <begin position="40"/>
        <end position="152"/>
    </location>
</feature>
<evidence type="ECO:0000259" key="6">
    <source>
        <dbReference type="Pfam" id="PF16912"/>
    </source>
</evidence>
<name>A0A225DYD0_9BACT</name>
<dbReference type="AlphaFoldDB" id="A0A225DYD0"/>
<evidence type="ECO:0000256" key="4">
    <source>
        <dbReference type="ARBA" id="ARBA00023002"/>
    </source>
</evidence>
<evidence type="ECO:0000313" key="7">
    <source>
        <dbReference type="EMBL" id="OWK42259.1"/>
    </source>
</evidence>
<accession>A0A225DYD0</accession>
<feature type="domain" description="Glucose dehydrogenase C-terminal" evidence="6">
    <location>
        <begin position="156"/>
        <end position="357"/>
    </location>
</feature>
<keyword evidence="8" id="KW-1185">Reference proteome</keyword>
<evidence type="ECO:0000256" key="2">
    <source>
        <dbReference type="ARBA" id="ARBA00022723"/>
    </source>
</evidence>
<dbReference type="OrthoDB" id="9809185at2"/>
<reference evidence="8" key="1">
    <citation type="submission" date="2017-06" db="EMBL/GenBank/DDBJ databases">
        <title>Genome analysis of Fimbriiglobus ruber SP5, the first member of the order Planctomycetales with confirmed chitinolytic capability.</title>
        <authorList>
            <person name="Ravin N.V."/>
            <person name="Rakitin A.L."/>
            <person name="Ivanova A.A."/>
            <person name="Beletsky A.V."/>
            <person name="Kulichevskaya I.S."/>
            <person name="Mardanov A.V."/>
            <person name="Dedysh S.N."/>
        </authorList>
    </citation>
    <scope>NUCLEOTIDE SEQUENCE [LARGE SCALE GENOMIC DNA]</scope>
    <source>
        <strain evidence="8">SP5</strain>
    </source>
</reference>
<protein>
    <submittedName>
        <fullName evidence="7">Glucose 1-dehydrogenase</fullName>
    </submittedName>
</protein>
<dbReference type="PANTHER" id="PTHR43189">
    <property type="entry name" value="ZINC-TYPE ALCOHOL DEHYDROGENASE-LIKE PROTEIN C1198.01-RELATED"/>
    <property type="match status" value="1"/>
</dbReference>
<dbReference type="CDD" id="cd08230">
    <property type="entry name" value="glucose_DH"/>
    <property type="match status" value="1"/>
</dbReference>
<gene>
    <name evidence="7" type="ORF">FRUB_04337</name>
</gene>
<keyword evidence="2" id="KW-0479">Metal-binding</keyword>